<comment type="subcellular location">
    <subcellularLocation>
        <location evidence="1">Cell membrane</location>
        <topology evidence="1">Multi-pass membrane protein</topology>
    </subcellularLocation>
</comment>
<dbReference type="InterPro" id="IPR001123">
    <property type="entry name" value="LeuE-type"/>
</dbReference>
<dbReference type="GO" id="GO:0015171">
    <property type="term" value="F:amino acid transmembrane transporter activity"/>
    <property type="evidence" value="ECO:0007669"/>
    <property type="project" value="TreeGrafter"/>
</dbReference>
<evidence type="ECO:0000256" key="1">
    <source>
        <dbReference type="ARBA" id="ARBA00004651"/>
    </source>
</evidence>
<evidence type="ECO:0000256" key="3">
    <source>
        <dbReference type="ARBA" id="ARBA00022692"/>
    </source>
</evidence>
<dbReference type="GO" id="GO:0005886">
    <property type="term" value="C:plasma membrane"/>
    <property type="evidence" value="ECO:0007669"/>
    <property type="project" value="UniProtKB-SubCell"/>
</dbReference>
<proteinExistence type="predicted"/>
<evidence type="ECO:0000313" key="8">
    <source>
        <dbReference type="Proteomes" id="UP000186104"/>
    </source>
</evidence>
<evidence type="ECO:0000256" key="2">
    <source>
        <dbReference type="ARBA" id="ARBA00022475"/>
    </source>
</evidence>
<keyword evidence="5 6" id="KW-0472">Membrane</keyword>
<feature type="transmembrane region" description="Helical" evidence="6">
    <location>
        <begin position="52"/>
        <end position="77"/>
    </location>
</feature>
<dbReference type="Proteomes" id="UP000186104">
    <property type="component" value="Chromosome"/>
</dbReference>
<evidence type="ECO:0000256" key="4">
    <source>
        <dbReference type="ARBA" id="ARBA00022989"/>
    </source>
</evidence>
<feature type="transmembrane region" description="Helical" evidence="6">
    <location>
        <begin position="12"/>
        <end position="31"/>
    </location>
</feature>
<feature type="transmembrane region" description="Helical" evidence="6">
    <location>
        <begin position="148"/>
        <end position="170"/>
    </location>
</feature>
<feature type="transmembrane region" description="Helical" evidence="6">
    <location>
        <begin position="215"/>
        <end position="240"/>
    </location>
</feature>
<dbReference type="KEGG" id="dtm:BJL86_0838"/>
<dbReference type="Pfam" id="PF01810">
    <property type="entry name" value="LysE"/>
    <property type="match status" value="1"/>
</dbReference>
<keyword evidence="3 6" id="KW-0812">Transmembrane</keyword>
<keyword evidence="4 6" id="KW-1133">Transmembrane helix</keyword>
<dbReference type="STRING" id="499555.BJL86_0838"/>
<keyword evidence="8" id="KW-1185">Reference proteome</keyword>
<organism evidence="7 8">
    <name type="scientific">Dietzia timorensis</name>
    <dbReference type="NCBI Taxonomy" id="499555"/>
    <lineage>
        <taxon>Bacteria</taxon>
        <taxon>Bacillati</taxon>
        <taxon>Actinomycetota</taxon>
        <taxon>Actinomycetes</taxon>
        <taxon>Mycobacteriales</taxon>
        <taxon>Dietziaceae</taxon>
        <taxon>Dietzia</taxon>
    </lineage>
</organism>
<evidence type="ECO:0000256" key="6">
    <source>
        <dbReference type="SAM" id="Phobius"/>
    </source>
</evidence>
<sequence>MKAGFAPLDCPTVLTLSQLLALVGVWIVGAYTPGPDMLLVIQRSLSSRWAGFASLAGVVTGVAIWLGASMLGLAAILQAREDLLHWLQLAGGGFLVFMGVTGLRSAWPVARETVAARRGLAAATSSSSGSVRGGTKTRTLRGDYVRGLATNLSNPKAVVFFGSLLAPFLYPGGERLSLAASLGIFALLVAIAVFAFASVTLAASHPKLNARIRTWLPVVDAVSAVLFIGIGTFIAAAALVELI</sequence>
<name>A0A173LLL4_9ACTN</name>
<dbReference type="PANTHER" id="PTHR30086:SF20">
    <property type="entry name" value="ARGININE EXPORTER PROTEIN ARGO-RELATED"/>
    <property type="match status" value="1"/>
</dbReference>
<dbReference type="AlphaFoldDB" id="A0A173LLL4"/>
<accession>A0A173LLL4</accession>
<feature type="transmembrane region" description="Helical" evidence="6">
    <location>
        <begin position="176"/>
        <end position="203"/>
    </location>
</feature>
<evidence type="ECO:0000256" key="5">
    <source>
        <dbReference type="ARBA" id="ARBA00023136"/>
    </source>
</evidence>
<gene>
    <name evidence="7" type="ORF">BJL86_0838</name>
</gene>
<reference evidence="7 8" key="1">
    <citation type="submission" date="2016-06" db="EMBL/GenBank/DDBJ databases">
        <title>Complete genome sequence of a saline-alkali tolerant type strain Dietzia timorensis ID05-A0528T.</title>
        <authorList>
            <person name="Wu X."/>
        </authorList>
    </citation>
    <scope>NUCLEOTIDE SEQUENCE [LARGE SCALE GENOMIC DNA]</scope>
    <source>
        <strain evidence="7 8">ID05-A0528</strain>
    </source>
</reference>
<protein>
    <submittedName>
        <fullName evidence="7">Threonine efflux protein</fullName>
    </submittedName>
</protein>
<keyword evidence="2" id="KW-1003">Cell membrane</keyword>
<evidence type="ECO:0000313" key="7">
    <source>
        <dbReference type="EMBL" id="ANI91632.1"/>
    </source>
</evidence>
<dbReference type="PANTHER" id="PTHR30086">
    <property type="entry name" value="ARGININE EXPORTER PROTEIN ARGO"/>
    <property type="match status" value="1"/>
</dbReference>
<feature type="transmembrane region" description="Helical" evidence="6">
    <location>
        <begin position="83"/>
        <end position="103"/>
    </location>
</feature>
<dbReference type="EMBL" id="CP015961">
    <property type="protein sequence ID" value="ANI91632.1"/>
    <property type="molecule type" value="Genomic_DNA"/>
</dbReference>